<dbReference type="EMBL" id="CALNXJ010000004">
    <property type="protein sequence ID" value="CAH3037367.1"/>
    <property type="molecule type" value="Genomic_DNA"/>
</dbReference>
<accession>A0AAU9VVD9</accession>
<dbReference type="PROSITE" id="PS00237">
    <property type="entry name" value="G_PROTEIN_RECEP_F1_1"/>
    <property type="match status" value="1"/>
</dbReference>
<dbReference type="InterPro" id="IPR017452">
    <property type="entry name" value="GPCR_Rhodpsn_7TM"/>
</dbReference>
<feature type="transmembrane region" description="Helical" evidence="9">
    <location>
        <begin position="217"/>
        <end position="238"/>
    </location>
</feature>
<name>A0AAU9VVD9_9CNID</name>
<evidence type="ECO:0000256" key="6">
    <source>
        <dbReference type="ARBA" id="ARBA00023170"/>
    </source>
</evidence>
<evidence type="ECO:0000256" key="4">
    <source>
        <dbReference type="ARBA" id="ARBA00023040"/>
    </source>
</evidence>
<evidence type="ECO:0000256" key="7">
    <source>
        <dbReference type="ARBA" id="ARBA00023224"/>
    </source>
</evidence>
<keyword evidence="12" id="KW-1185">Reference proteome</keyword>
<evidence type="ECO:0000313" key="12">
    <source>
        <dbReference type="Proteomes" id="UP001159428"/>
    </source>
</evidence>
<evidence type="ECO:0000256" key="9">
    <source>
        <dbReference type="SAM" id="Phobius"/>
    </source>
</evidence>
<dbReference type="PANTHER" id="PTHR45695">
    <property type="entry name" value="LEUCOKININ RECEPTOR-RELATED"/>
    <property type="match status" value="1"/>
</dbReference>
<dbReference type="Proteomes" id="UP001159428">
    <property type="component" value="Unassembled WGS sequence"/>
</dbReference>
<dbReference type="SUPFAM" id="SSF81321">
    <property type="entry name" value="Family A G protein-coupled receptor-like"/>
    <property type="match status" value="2"/>
</dbReference>
<dbReference type="InterPro" id="IPR000276">
    <property type="entry name" value="GPCR_Rhodpsn"/>
</dbReference>
<evidence type="ECO:0000256" key="1">
    <source>
        <dbReference type="ARBA" id="ARBA00004141"/>
    </source>
</evidence>
<dbReference type="Pfam" id="PF00001">
    <property type="entry name" value="7tm_1"/>
    <property type="match status" value="2"/>
</dbReference>
<dbReference type="SMART" id="SM01381">
    <property type="entry name" value="7TM_GPCR_Srsx"/>
    <property type="match status" value="1"/>
</dbReference>
<evidence type="ECO:0000259" key="10">
    <source>
        <dbReference type="PROSITE" id="PS50262"/>
    </source>
</evidence>
<feature type="transmembrane region" description="Helical" evidence="9">
    <location>
        <begin position="146"/>
        <end position="168"/>
    </location>
</feature>
<evidence type="ECO:0000256" key="3">
    <source>
        <dbReference type="ARBA" id="ARBA00022989"/>
    </source>
</evidence>
<dbReference type="GO" id="GO:0004930">
    <property type="term" value="F:G protein-coupled receptor activity"/>
    <property type="evidence" value="ECO:0007669"/>
    <property type="project" value="UniProtKB-KW"/>
</dbReference>
<feature type="transmembrane region" description="Helical" evidence="9">
    <location>
        <begin position="58"/>
        <end position="79"/>
    </location>
</feature>
<evidence type="ECO:0000256" key="5">
    <source>
        <dbReference type="ARBA" id="ARBA00023136"/>
    </source>
</evidence>
<protein>
    <recommendedName>
        <fullName evidence="10">G-protein coupled receptors family 1 profile domain-containing protein</fullName>
    </recommendedName>
</protein>
<feature type="transmembrane region" description="Helical" evidence="9">
    <location>
        <begin position="337"/>
        <end position="355"/>
    </location>
</feature>
<feature type="transmembrane region" description="Helical" evidence="9">
    <location>
        <begin position="470"/>
        <end position="491"/>
    </location>
</feature>
<sequence>MDGGFGGNMGNFTCKLCHASFYFLLSFSVFLPVAIAVDRSYAVTRPFDRTPISRHIKNLNVISLTLAVVIPLTLLAFSYTRICIKLWSRQAPGEGASQNQRQLQVIVTAKKVTRMMIAIVVLFFICWVSFYVIITPLYLGFVQNKAVGFSVWLSVSFSGINPYVYFALSANFRNGLKHLFGNIHIFPAMLTNRSNFYFNSILMSTEEKVEMDFHATILTYFGYGTIFLASFVGNSFLIHIIRTDTSMKTAINYLILNQACVDLLIPFMHLMDNFRYSSYHGSWFGGNMGHITCKLYLASLFVLPSLSIFLLLAIAVDRFYAVFRPFDRTPISRNIKTVFLFMWTCSLVGPTAVLANRHLETKNNSYFCHSRIFLRLGEGNKFYVMSLLLGVVIPLTLMATLYTRICIKLCSRQAPGEGASQNQRQLQIIATARKVTLMMIAIVVLFLICWVPFYISMALLYLGFGQNKAVLFSIWLTVSYSGINPYVYFAFSTKFRNGLKHLFGL</sequence>
<dbReference type="Gene3D" id="1.20.1070.10">
    <property type="entry name" value="Rhodopsin 7-helix transmembrane proteins"/>
    <property type="match status" value="3"/>
</dbReference>
<comment type="similarity">
    <text evidence="8">Belongs to the G-protein coupled receptor 1 family.</text>
</comment>
<dbReference type="PROSITE" id="PS50262">
    <property type="entry name" value="G_PROTEIN_RECEP_F1_2"/>
    <property type="match status" value="2"/>
</dbReference>
<proteinExistence type="inferred from homology"/>
<feature type="transmembrane region" description="Helical" evidence="9">
    <location>
        <begin position="382"/>
        <end position="402"/>
    </location>
</feature>
<reference evidence="11 12" key="1">
    <citation type="submission" date="2022-05" db="EMBL/GenBank/DDBJ databases">
        <authorList>
            <consortium name="Genoscope - CEA"/>
            <person name="William W."/>
        </authorList>
    </citation>
    <scope>NUCLEOTIDE SEQUENCE [LARGE SCALE GENOMIC DNA]</scope>
</reference>
<feature type="transmembrane region" description="Helical" evidence="9">
    <location>
        <begin position="20"/>
        <end position="37"/>
    </location>
</feature>
<dbReference type="CDD" id="cd00637">
    <property type="entry name" value="7tm_classA_rhodopsin-like"/>
    <property type="match status" value="1"/>
</dbReference>
<keyword evidence="4 8" id="KW-0297">G-protein coupled receptor</keyword>
<feature type="domain" description="G-protein coupled receptors family 1 profile" evidence="10">
    <location>
        <begin position="66"/>
        <end position="165"/>
    </location>
</feature>
<dbReference type="PRINTS" id="PR00237">
    <property type="entry name" value="GPCRRHODOPSN"/>
</dbReference>
<dbReference type="AlphaFoldDB" id="A0AAU9VVD9"/>
<evidence type="ECO:0000256" key="8">
    <source>
        <dbReference type="RuleBase" id="RU000688"/>
    </source>
</evidence>
<keyword evidence="6 8" id="KW-0675">Receptor</keyword>
<feature type="domain" description="G-protein coupled receptors family 1 profile" evidence="10">
    <location>
        <begin position="233"/>
        <end position="488"/>
    </location>
</feature>
<keyword evidence="7 8" id="KW-0807">Transducer</keyword>
<gene>
    <name evidence="11" type="ORF">PMEA_00021818</name>
</gene>
<evidence type="ECO:0000313" key="11">
    <source>
        <dbReference type="EMBL" id="CAH3037367.1"/>
    </source>
</evidence>
<feature type="transmembrane region" description="Helical" evidence="9">
    <location>
        <begin position="115"/>
        <end position="139"/>
    </location>
</feature>
<evidence type="ECO:0000256" key="2">
    <source>
        <dbReference type="ARBA" id="ARBA00022692"/>
    </source>
</evidence>
<dbReference type="GO" id="GO:0005886">
    <property type="term" value="C:plasma membrane"/>
    <property type="evidence" value="ECO:0007669"/>
    <property type="project" value="TreeGrafter"/>
</dbReference>
<keyword evidence="3 9" id="KW-1133">Transmembrane helix</keyword>
<feature type="transmembrane region" description="Helical" evidence="9">
    <location>
        <begin position="435"/>
        <end position="464"/>
    </location>
</feature>
<organism evidence="11 12">
    <name type="scientific">Pocillopora meandrina</name>
    <dbReference type="NCBI Taxonomy" id="46732"/>
    <lineage>
        <taxon>Eukaryota</taxon>
        <taxon>Metazoa</taxon>
        <taxon>Cnidaria</taxon>
        <taxon>Anthozoa</taxon>
        <taxon>Hexacorallia</taxon>
        <taxon>Scleractinia</taxon>
        <taxon>Astrocoeniina</taxon>
        <taxon>Pocilloporidae</taxon>
        <taxon>Pocillopora</taxon>
    </lineage>
</organism>
<feature type="transmembrane region" description="Helical" evidence="9">
    <location>
        <begin position="295"/>
        <end position="316"/>
    </location>
</feature>
<comment type="caution">
    <text evidence="11">The sequence shown here is derived from an EMBL/GenBank/DDBJ whole genome shotgun (WGS) entry which is preliminary data.</text>
</comment>
<keyword evidence="5 9" id="KW-0472">Membrane</keyword>
<feature type="transmembrane region" description="Helical" evidence="9">
    <location>
        <begin position="250"/>
        <end position="271"/>
    </location>
</feature>
<keyword evidence="2 8" id="KW-0812">Transmembrane</keyword>
<dbReference type="PANTHER" id="PTHR45695:SF9">
    <property type="entry name" value="LEUCOKININ RECEPTOR"/>
    <property type="match status" value="1"/>
</dbReference>
<comment type="subcellular location">
    <subcellularLocation>
        <location evidence="1">Membrane</location>
        <topology evidence="1">Multi-pass membrane protein</topology>
    </subcellularLocation>
</comment>